<dbReference type="PANTHER" id="PTHR33116">
    <property type="entry name" value="REVERSE TRANSCRIPTASE ZINC-BINDING DOMAIN-CONTAINING PROTEIN-RELATED-RELATED"/>
    <property type="match status" value="1"/>
</dbReference>
<reference evidence="2" key="1">
    <citation type="submission" date="2023-03" db="EMBL/GenBank/DDBJ databases">
        <authorList>
            <person name="Julca I."/>
        </authorList>
    </citation>
    <scope>NUCLEOTIDE SEQUENCE</scope>
</reference>
<dbReference type="PANTHER" id="PTHR33116:SF66">
    <property type="entry name" value="REVERSE TRANSCRIPTASE ZINC-BINDING DOMAIN-CONTAINING PROTEIN"/>
    <property type="match status" value="1"/>
</dbReference>
<evidence type="ECO:0000313" key="2">
    <source>
        <dbReference type="EMBL" id="CAI9106634.1"/>
    </source>
</evidence>
<keyword evidence="3" id="KW-1185">Reference proteome</keyword>
<dbReference type="Pfam" id="PF13966">
    <property type="entry name" value="zf-RVT"/>
    <property type="match status" value="1"/>
</dbReference>
<accession>A0AAV1DFI9</accession>
<gene>
    <name evidence="2" type="ORF">OLC1_LOCUS15102</name>
</gene>
<protein>
    <submittedName>
        <fullName evidence="2">OLC1v1005837C1</fullName>
    </submittedName>
</protein>
<name>A0AAV1DFI9_OLDCO</name>
<dbReference type="EMBL" id="OX459122">
    <property type="protein sequence ID" value="CAI9106634.1"/>
    <property type="molecule type" value="Genomic_DNA"/>
</dbReference>
<evidence type="ECO:0000259" key="1">
    <source>
        <dbReference type="Pfam" id="PF13966"/>
    </source>
</evidence>
<evidence type="ECO:0000313" key="3">
    <source>
        <dbReference type="Proteomes" id="UP001161247"/>
    </source>
</evidence>
<dbReference type="AlphaFoldDB" id="A0AAV1DFI9"/>
<dbReference type="InterPro" id="IPR026960">
    <property type="entry name" value="RVT-Znf"/>
</dbReference>
<dbReference type="Proteomes" id="UP001161247">
    <property type="component" value="Chromosome 5"/>
</dbReference>
<proteinExistence type="predicted"/>
<organism evidence="2 3">
    <name type="scientific">Oldenlandia corymbosa var. corymbosa</name>
    <dbReference type="NCBI Taxonomy" id="529605"/>
    <lineage>
        <taxon>Eukaryota</taxon>
        <taxon>Viridiplantae</taxon>
        <taxon>Streptophyta</taxon>
        <taxon>Embryophyta</taxon>
        <taxon>Tracheophyta</taxon>
        <taxon>Spermatophyta</taxon>
        <taxon>Magnoliopsida</taxon>
        <taxon>eudicotyledons</taxon>
        <taxon>Gunneridae</taxon>
        <taxon>Pentapetalae</taxon>
        <taxon>asterids</taxon>
        <taxon>lamiids</taxon>
        <taxon>Gentianales</taxon>
        <taxon>Rubiaceae</taxon>
        <taxon>Rubioideae</taxon>
        <taxon>Spermacoceae</taxon>
        <taxon>Hedyotis-Oldenlandia complex</taxon>
        <taxon>Oldenlandia</taxon>
    </lineage>
</organism>
<feature type="domain" description="Reverse transcriptase zinc-binding" evidence="1">
    <location>
        <begin position="214"/>
        <end position="297"/>
    </location>
</feature>
<sequence length="400" mass="46984">MYFGGCTEEKIQELKQVMGFEEGQFPMRYSGLSVSPTTWTKSDCQVMVEKITARLNYWTSRNLSYDGRTLLVNTMLLNLNSYWASIFLILQSVMQQVITVCRNYLWGKRQNGKCWALVSWEDICCKHKEGGVNLKEPRKWNMALLGKQIWDLAQQKASLWIRWMHEYYLKGKSVWEYNVPQDSSWHMKKLMKIRDLLKGDVQKVPWHGNGGQTYTAKLGYQWLRGSKEKYQPASIICNNYSLPKHCFISWLAWKGRLLTAKRLEQMQLIVDDATCGLCQNDVDITDHLFFRCEHSQAIIAEMQDWLGITRRMHSLNAAGISFIWKNNKIKRTVWYACLNAIIYCIWTERNARRCGSGMLDAISRFELMKKEAVWKIQCKQTRVKVQNQVFFFFLHKLGVI</sequence>